<evidence type="ECO:0000256" key="4">
    <source>
        <dbReference type="ARBA" id="ARBA00022801"/>
    </source>
</evidence>
<comment type="caution">
    <text evidence="10">The sequence shown here is derived from an EMBL/GenBank/DDBJ whole genome shotgun (WGS) entry which is preliminary data.</text>
</comment>
<feature type="chain" id="PRO_5042827536" description="Peptidase S1 domain-containing protein" evidence="8">
    <location>
        <begin position="18"/>
        <end position="274"/>
    </location>
</feature>
<dbReference type="InterPro" id="IPR018114">
    <property type="entry name" value="TRYPSIN_HIS"/>
</dbReference>
<name>A0AAN8XLM2_POLSC</name>
<dbReference type="PRINTS" id="PR00722">
    <property type="entry name" value="CHYMOTRYPSIN"/>
</dbReference>
<reference evidence="10 11" key="1">
    <citation type="submission" date="2023-10" db="EMBL/GenBank/DDBJ databases">
        <title>Genomes of two closely related lineages of the louse Polyplax serrata with different host specificities.</title>
        <authorList>
            <person name="Martinu J."/>
            <person name="Tarabai H."/>
            <person name="Stefka J."/>
            <person name="Hypsa V."/>
        </authorList>
    </citation>
    <scope>NUCLEOTIDE SEQUENCE [LARGE SCALE GENOMIC DNA]</scope>
    <source>
        <strain evidence="10">HR10_N</strain>
    </source>
</reference>
<dbReference type="Proteomes" id="UP001372834">
    <property type="component" value="Unassembled WGS sequence"/>
</dbReference>
<dbReference type="GO" id="GO:0006508">
    <property type="term" value="P:proteolysis"/>
    <property type="evidence" value="ECO:0007669"/>
    <property type="project" value="UniProtKB-KW"/>
</dbReference>
<dbReference type="Pfam" id="PF00089">
    <property type="entry name" value="Trypsin"/>
    <property type="match status" value="1"/>
</dbReference>
<evidence type="ECO:0000256" key="1">
    <source>
        <dbReference type="ARBA" id="ARBA00004613"/>
    </source>
</evidence>
<dbReference type="FunFam" id="2.40.10.10:FF:000166">
    <property type="entry name" value="Trypsin"/>
    <property type="match status" value="1"/>
</dbReference>
<dbReference type="PROSITE" id="PS00135">
    <property type="entry name" value="TRYPSIN_SER"/>
    <property type="match status" value="1"/>
</dbReference>
<proteinExistence type="predicted"/>
<dbReference type="EMBL" id="JAWJWE010000002">
    <property type="protein sequence ID" value="KAK6643238.1"/>
    <property type="molecule type" value="Genomic_DNA"/>
</dbReference>
<gene>
    <name evidence="10" type="ORF">RUM43_004743</name>
</gene>
<dbReference type="SMART" id="SM00020">
    <property type="entry name" value="Tryp_SPc"/>
    <property type="match status" value="1"/>
</dbReference>
<evidence type="ECO:0000256" key="3">
    <source>
        <dbReference type="ARBA" id="ARBA00022670"/>
    </source>
</evidence>
<keyword evidence="2" id="KW-0964">Secreted</keyword>
<organism evidence="10 11">
    <name type="scientific">Polyplax serrata</name>
    <name type="common">Common mouse louse</name>
    <dbReference type="NCBI Taxonomy" id="468196"/>
    <lineage>
        <taxon>Eukaryota</taxon>
        <taxon>Metazoa</taxon>
        <taxon>Ecdysozoa</taxon>
        <taxon>Arthropoda</taxon>
        <taxon>Hexapoda</taxon>
        <taxon>Insecta</taxon>
        <taxon>Pterygota</taxon>
        <taxon>Neoptera</taxon>
        <taxon>Paraneoptera</taxon>
        <taxon>Psocodea</taxon>
        <taxon>Troctomorpha</taxon>
        <taxon>Phthiraptera</taxon>
        <taxon>Anoplura</taxon>
        <taxon>Polyplacidae</taxon>
        <taxon>Polyplax</taxon>
    </lineage>
</organism>
<dbReference type="InterPro" id="IPR001254">
    <property type="entry name" value="Trypsin_dom"/>
</dbReference>
<evidence type="ECO:0000313" key="11">
    <source>
        <dbReference type="Proteomes" id="UP001372834"/>
    </source>
</evidence>
<dbReference type="InterPro" id="IPR043504">
    <property type="entry name" value="Peptidase_S1_PA_chymotrypsin"/>
</dbReference>
<dbReference type="Gene3D" id="2.40.10.10">
    <property type="entry name" value="Trypsin-like serine proteases"/>
    <property type="match status" value="2"/>
</dbReference>
<dbReference type="PROSITE" id="PS50240">
    <property type="entry name" value="TRYPSIN_DOM"/>
    <property type="match status" value="1"/>
</dbReference>
<dbReference type="CDD" id="cd00190">
    <property type="entry name" value="Tryp_SPc"/>
    <property type="match status" value="1"/>
</dbReference>
<keyword evidence="6" id="KW-1015">Disulfide bond</keyword>
<feature type="domain" description="Peptidase S1" evidence="9">
    <location>
        <begin position="35"/>
        <end position="262"/>
    </location>
</feature>
<evidence type="ECO:0000256" key="5">
    <source>
        <dbReference type="ARBA" id="ARBA00022825"/>
    </source>
</evidence>
<dbReference type="GO" id="GO:0005615">
    <property type="term" value="C:extracellular space"/>
    <property type="evidence" value="ECO:0007669"/>
    <property type="project" value="TreeGrafter"/>
</dbReference>
<feature type="signal peptide" evidence="8">
    <location>
        <begin position="1"/>
        <end position="17"/>
    </location>
</feature>
<protein>
    <recommendedName>
        <fullName evidence="9">Peptidase S1 domain-containing protein</fullName>
    </recommendedName>
</protein>
<dbReference type="InterPro" id="IPR009003">
    <property type="entry name" value="Peptidase_S1_PA"/>
</dbReference>
<comment type="subcellular location">
    <subcellularLocation>
        <location evidence="1">Secreted</location>
    </subcellularLocation>
</comment>
<accession>A0AAN8XLM2</accession>
<evidence type="ECO:0000256" key="8">
    <source>
        <dbReference type="SAM" id="SignalP"/>
    </source>
</evidence>
<keyword evidence="8" id="KW-0732">Signal</keyword>
<dbReference type="GO" id="GO:0004252">
    <property type="term" value="F:serine-type endopeptidase activity"/>
    <property type="evidence" value="ECO:0007669"/>
    <property type="project" value="InterPro"/>
</dbReference>
<evidence type="ECO:0000256" key="2">
    <source>
        <dbReference type="ARBA" id="ARBA00022525"/>
    </source>
</evidence>
<keyword evidence="4 7" id="KW-0378">Hydrolase</keyword>
<dbReference type="InterPro" id="IPR001314">
    <property type="entry name" value="Peptidase_S1A"/>
</dbReference>
<dbReference type="InterPro" id="IPR050127">
    <property type="entry name" value="Serine_Proteases_S1"/>
</dbReference>
<evidence type="ECO:0000313" key="10">
    <source>
        <dbReference type="EMBL" id="KAK6643238.1"/>
    </source>
</evidence>
<evidence type="ECO:0000256" key="7">
    <source>
        <dbReference type="RuleBase" id="RU363034"/>
    </source>
</evidence>
<evidence type="ECO:0000256" key="6">
    <source>
        <dbReference type="ARBA" id="ARBA00023157"/>
    </source>
</evidence>
<keyword evidence="3 7" id="KW-0645">Protease</keyword>
<dbReference type="SUPFAM" id="SSF50494">
    <property type="entry name" value="Trypsin-like serine proteases"/>
    <property type="match status" value="1"/>
</dbReference>
<dbReference type="PANTHER" id="PTHR24264">
    <property type="entry name" value="TRYPSIN-RELATED"/>
    <property type="match status" value="1"/>
</dbReference>
<evidence type="ECO:0000259" key="9">
    <source>
        <dbReference type="PROSITE" id="PS50240"/>
    </source>
</evidence>
<dbReference type="PROSITE" id="PS00134">
    <property type="entry name" value="TRYPSIN_HIS"/>
    <property type="match status" value="1"/>
</dbReference>
<sequence length="274" mass="29766">MKPLLFLIFVTTVTVFGNYHPETPLNAGLRRQQKIVGGEEAEPHSIPYQVGLLLDGSFCGGSLITKRFVLTAAHCALVAKPKVVLGAHHIKEKEPEQVIIEGEKFIVHENYSGRTLLNDIALVELSAEAPLNEYIKTVELTSPKAGLYVGKVAQVSGWGRAYSQSPTISPVLRVVESDIITNLQCSLKFAFPIADTIICLDGSEKKSSCNGDSGGPLVVNSGNQTQQIGVVSFGSSAGCEKGFPSAYTRLTSYIDWIIKNSDYAEYHNQVEHDK</sequence>
<dbReference type="PANTHER" id="PTHR24264:SF65">
    <property type="entry name" value="SRCR DOMAIN-CONTAINING PROTEIN"/>
    <property type="match status" value="1"/>
</dbReference>
<dbReference type="AlphaFoldDB" id="A0AAN8XLM2"/>
<keyword evidence="5 7" id="KW-0720">Serine protease</keyword>
<dbReference type="InterPro" id="IPR033116">
    <property type="entry name" value="TRYPSIN_SER"/>
</dbReference>